<dbReference type="InterPro" id="IPR032033">
    <property type="entry name" value="Cytochrome_P460"/>
</dbReference>
<dbReference type="Proteomes" id="UP000595663">
    <property type="component" value="Chromosome"/>
</dbReference>
<dbReference type="AlphaFoldDB" id="A0A7R6P5S1"/>
<name>A0A7R6P5S1_9GAMM</name>
<dbReference type="EMBL" id="AP014545">
    <property type="protein sequence ID" value="BBB26484.1"/>
    <property type="molecule type" value="Genomic_DNA"/>
</dbReference>
<reference evidence="3 4" key="1">
    <citation type="journal article" date="2008" name="Int. J. Syst. Evol. Microbiol.">
        <title>Amphritea japonica sp. nov. and Amphritea balenae sp. nov., isolated from the sediment adjacent to sperm whale carcasses off Kagoshima, Japan.</title>
        <authorList>
            <person name="Miyazaki M."/>
            <person name="Nogi Y."/>
            <person name="Fujiwara Y."/>
            <person name="Kawato M."/>
            <person name="Nagahama T."/>
            <person name="Kubokawa K."/>
            <person name="Horikoshi K."/>
        </authorList>
    </citation>
    <scope>NUCLEOTIDE SEQUENCE [LARGE SCALE GENOMIC DNA]</scope>
    <source>
        <strain evidence="3 4">ATCC BAA-1530</strain>
    </source>
</reference>
<feature type="chain" id="PRO_5032638973" description="Cytochrome P460 domain-containing protein" evidence="1">
    <location>
        <begin position="24"/>
        <end position="183"/>
    </location>
</feature>
<gene>
    <name evidence="3" type="ORF">AMJAP_1893</name>
</gene>
<dbReference type="RefSeq" id="WP_019622188.1">
    <property type="nucleotide sequence ID" value="NZ_AP014545.1"/>
</dbReference>
<keyword evidence="4" id="KW-1185">Reference proteome</keyword>
<organism evidence="3 4">
    <name type="scientific">Amphritea japonica ATCC BAA-1530</name>
    <dbReference type="NCBI Taxonomy" id="1278309"/>
    <lineage>
        <taxon>Bacteria</taxon>
        <taxon>Pseudomonadati</taxon>
        <taxon>Pseudomonadota</taxon>
        <taxon>Gammaproteobacteria</taxon>
        <taxon>Oceanospirillales</taxon>
        <taxon>Oceanospirillaceae</taxon>
        <taxon>Amphritea</taxon>
    </lineage>
</organism>
<evidence type="ECO:0000259" key="2">
    <source>
        <dbReference type="Pfam" id="PF16694"/>
    </source>
</evidence>
<evidence type="ECO:0000313" key="4">
    <source>
        <dbReference type="Proteomes" id="UP000595663"/>
    </source>
</evidence>
<dbReference type="InterPro" id="IPR038142">
    <property type="entry name" value="Cytochrome_P460_sp"/>
</dbReference>
<dbReference type="KEGG" id="ajp:AMJAP_1893"/>
<evidence type="ECO:0000313" key="3">
    <source>
        <dbReference type="EMBL" id="BBB26484.1"/>
    </source>
</evidence>
<accession>A0A7R6P5S1</accession>
<dbReference type="Pfam" id="PF16694">
    <property type="entry name" value="Cytochrome_P460"/>
    <property type="match status" value="1"/>
</dbReference>
<dbReference type="Gene3D" id="3.50.70.20">
    <property type="entry name" value="Cytochrome P460"/>
    <property type="match status" value="1"/>
</dbReference>
<evidence type="ECO:0000256" key="1">
    <source>
        <dbReference type="SAM" id="SignalP"/>
    </source>
</evidence>
<dbReference type="CDD" id="cd20716">
    <property type="entry name" value="cyt_P460_fam"/>
    <property type="match status" value="1"/>
</dbReference>
<protein>
    <recommendedName>
        <fullName evidence="2">Cytochrome P460 domain-containing protein</fullName>
    </recommendedName>
</protein>
<keyword evidence="1" id="KW-0732">Signal</keyword>
<sequence>MNIGKKITVLIIASCLWGSSAVAEVPFGDKDSVSYADDLWSFMIEHKLAGHNSIMTRPYTGAPPHGMILELIEKKATLMGVSGELVVKRNYGGDGLTIEDVINNPDKYLQAVTVMFQREKGYDSDNKNWFYAKYAPDGSLMKNPKGIPLAGRVAKGMPTGCIACHKAASGGDFIFNHDRYNKM</sequence>
<feature type="domain" description="Cytochrome P460" evidence="2">
    <location>
        <begin position="106"/>
        <end position="175"/>
    </location>
</feature>
<proteinExistence type="predicted"/>
<feature type="signal peptide" evidence="1">
    <location>
        <begin position="1"/>
        <end position="23"/>
    </location>
</feature>